<dbReference type="RefSeq" id="WP_209701091.1">
    <property type="nucleotide sequence ID" value="NZ_JAGGLM010000003.1"/>
</dbReference>
<evidence type="ECO:0000313" key="9">
    <source>
        <dbReference type="Proteomes" id="UP001519307"/>
    </source>
</evidence>
<dbReference type="Pfam" id="PF03180">
    <property type="entry name" value="Lipoprotein_9"/>
    <property type="match status" value="1"/>
</dbReference>
<accession>A0ABS4KQ44</accession>
<evidence type="ECO:0000256" key="6">
    <source>
        <dbReference type="PIRNR" id="PIRNR002854"/>
    </source>
</evidence>
<keyword evidence="4" id="KW-0564">Palmitate</keyword>
<dbReference type="Gene3D" id="3.40.190.10">
    <property type="entry name" value="Periplasmic binding protein-like II"/>
    <property type="match status" value="2"/>
</dbReference>
<evidence type="ECO:0000256" key="3">
    <source>
        <dbReference type="ARBA" id="ARBA00023136"/>
    </source>
</evidence>
<keyword evidence="9" id="KW-1185">Reference proteome</keyword>
<feature type="chain" id="PRO_5045167233" description="Lipoprotein" evidence="7">
    <location>
        <begin position="20"/>
        <end position="270"/>
    </location>
</feature>
<name>A0ABS4KQ44_9CLOT</name>
<gene>
    <name evidence="8" type="ORF">J2Z42_000826</name>
</gene>
<dbReference type="EMBL" id="JAGGLM010000003">
    <property type="protein sequence ID" value="MBP2032161.1"/>
    <property type="molecule type" value="Genomic_DNA"/>
</dbReference>
<keyword evidence="3" id="KW-0472">Membrane</keyword>
<evidence type="ECO:0000256" key="7">
    <source>
        <dbReference type="SAM" id="SignalP"/>
    </source>
</evidence>
<sequence length="270" mass="29874">MKRIGGVLLSLTLALGIFAGCGSTSGKSDAKSDTIKVGVTAGPHEEIIQKVKEVAKKQGLDVEYTSFNDYVQPNTQLNEKQIDVNIFQHEPYLKQFNKDHNMNLVKVANAVTFPMGVYSSKIKSLDKLKEGDKISLPNDPTNEARALALLEKGKVIKLKSGVGLKATKKDIVQNPKKIQFLELEAPMVPRSLNDVAVAVINTNYAIEAKLDPNKDAIFKEPKDSPWVNIIAARQDNKNAENVKKLIKIYQSDEVKKFINEHFKGSVIAVF</sequence>
<comment type="similarity">
    <text evidence="6">Belongs to the nlpA lipoprotein family.</text>
</comment>
<dbReference type="PANTHER" id="PTHR30429">
    <property type="entry name" value="D-METHIONINE-BINDING LIPOPROTEIN METQ"/>
    <property type="match status" value="1"/>
</dbReference>
<keyword evidence="5 6" id="KW-0449">Lipoprotein</keyword>
<dbReference type="Proteomes" id="UP001519307">
    <property type="component" value="Unassembled WGS sequence"/>
</dbReference>
<proteinExistence type="inferred from homology"/>
<feature type="signal peptide" evidence="7">
    <location>
        <begin position="1"/>
        <end position="19"/>
    </location>
</feature>
<dbReference type="PIRSF" id="PIRSF002854">
    <property type="entry name" value="MetQ"/>
    <property type="match status" value="1"/>
</dbReference>
<dbReference type="PROSITE" id="PS51257">
    <property type="entry name" value="PROKAR_LIPOPROTEIN"/>
    <property type="match status" value="1"/>
</dbReference>
<protein>
    <recommendedName>
        <fullName evidence="6">Lipoprotein</fullName>
    </recommendedName>
</protein>
<dbReference type="InterPro" id="IPR004872">
    <property type="entry name" value="Lipoprotein_NlpA"/>
</dbReference>
<keyword evidence="2 7" id="KW-0732">Signal</keyword>
<dbReference type="SUPFAM" id="SSF53850">
    <property type="entry name" value="Periplasmic binding protein-like II"/>
    <property type="match status" value="1"/>
</dbReference>
<reference evidence="8 9" key="1">
    <citation type="submission" date="2021-03" db="EMBL/GenBank/DDBJ databases">
        <title>Genomic Encyclopedia of Type Strains, Phase IV (KMG-IV): sequencing the most valuable type-strain genomes for metagenomic binning, comparative biology and taxonomic classification.</title>
        <authorList>
            <person name="Goeker M."/>
        </authorList>
    </citation>
    <scope>NUCLEOTIDE SEQUENCE [LARGE SCALE GENOMIC DNA]</scope>
    <source>
        <strain evidence="8 9">DSM 28783</strain>
    </source>
</reference>
<evidence type="ECO:0000256" key="1">
    <source>
        <dbReference type="ARBA" id="ARBA00004635"/>
    </source>
</evidence>
<evidence type="ECO:0000256" key="5">
    <source>
        <dbReference type="ARBA" id="ARBA00023288"/>
    </source>
</evidence>
<dbReference type="NCBIfam" id="TIGR00363">
    <property type="entry name" value="MetQ/NlpA family lipoprotein"/>
    <property type="match status" value="1"/>
</dbReference>
<dbReference type="CDD" id="cd13597">
    <property type="entry name" value="PBP2_lipoprotein_Tp32"/>
    <property type="match status" value="1"/>
</dbReference>
<organism evidence="8 9">
    <name type="scientific">Clostridium algifaecis</name>
    <dbReference type="NCBI Taxonomy" id="1472040"/>
    <lineage>
        <taxon>Bacteria</taxon>
        <taxon>Bacillati</taxon>
        <taxon>Bacillota</taxon>
        <taxon>Clostridia</taxon>
        <taxon>Eubacteriales</taxon>
        <taxon>Clostridiaceae</taxon>
        <taxon>Clostridium</taxon>
    </lineage>
</organism>
<evidence type="ECO:0000256" key="4">
    <source>
        <dbReference type="ARBA" id="ARBA00023139"/>
    </source>
</evidence>
<comment type="subcellular location">
    <subcellularLocation>
        <location evidence="1">Membrane</location>
        <topology evidence="1">Lipid-anchor</topology>
    </subcellularLocation>
</comment>
<evidence type="ECO:0000256" key="2">
    <source>
        <dbReference type="ARBA" id="ARBA00022729"/>
    </source>
</evidence>
<dbReference type="PANTHER" id="PTHR30429:SF1">
    <property type="entry name" value="D-METHIONINE-BINDING LIPOPROTEIN METQ-RELATED"/>
    <property type="match status" value="1"/>
</dbReference>
<comment type="caution">
    <text evidence="8">The sequence shown here is derived from an EMBL/GenBank/DDBJ whole genome shotgun (WGS) entry which is preliminary data.</text>
</comment>
<evidence type="ECO:0000313" key="8">
    <source>
        <dbReference type="EMBL" id="MBP2032161.1"/>
    </source>
</evidence>